<dbReference type="GeneID" id="93281378"/>
<feature type="compositionally biased region" description="Basic and acidic residues" evidence="2">
    <location>
        <begin position="47"/>
        <end position="56"/>
    </location>
</feature>
<dbReference type="RefSeq" id="WP_092371805.1">
    <property type="nucleotide sequence ID" value="NZ_FOIM01000057.1"/>
</dbReference>
<evidence type="ECO:0000313" key="4">
    <source>
        <dbReference type="Proteomes" id="UP000198508"/>
    </source>
</evidence>
<keyword evidence="4" id="KW-1185">Reference proteome</keyword>
<feature type="coiled-coil region" evidence="1">
    <location>
        <begin position="94"/>
        <end position="121"/>
    </location>
</feature>
<dbReference type="STRING" id="460384.SAMN05216313_15713"/>
<gene>
    <name evidence="3" type="ORF">SAMN05216313_15713</name>
</gene>
<protein>
    <submittedName>
        <fullName evidence="3">Uncharacterized protein</fullName>
    </submittedName>
</protein>
<organism evidence="3 4">
    <name type="scientific">Enterocloster lavalensis</name>
    <dbReference type="NCBI Taxonomy" id="460384"/>
    <lineage>
        <taxon>Bacteria</taxon>
        <taxon>Bacillati</taxon>
        <taxon>Bacillota</taxon>
        <taxon>Clostridia</taxon>
        <taxon>Lachnospirales</taxon>
        <taxon>Lachnospiraceae</taxon>
        <taxon>Enterocloster</taxon>
    </lineage>
</organism>
<dbReference type="EMBL" id="FOIM01000057">
    <property type="protein sequence ID" value="SEU20878.1"/>
    <property type="molecule type" value="Genomic_DNA"/>
</dbReference>
<dbReference type="InterPro" id="IPR025580">
    <property type="entry name" value="Gp46"/>
</dbReference>
<name>A0A1I0K9J0_9FIRM</name>
<accession>A0A1I0K9J0</accession>
<dbReference type="Proteomes" id="UP000198508">
    <property type="component" value="Unassembled WGS sequence"/>
</dbReference>
<evidence type="ECO:0000256" key="1">
    <source>
        <dbReference type="SAM" id="Coils"/>
    </source>
</evidence>
<dbReference type="AlphaFoldDB" id="A0A1I0K9J0"/>
<evidence type="ECO:0000256" key="2">
    <source>
        <dbReference type="SAM" id="MobiDB-lite"/>
    </source>
</evidence>
<keyword evidence="1" id="KW-0175">Coiled coil</keyword>
<evidence type="ECO:0000313" key="3">
    <source>
        <dbReference type="EMBL" id="SEU20878.1"/>
    </source>
</evidence>
<reference evidence="4" key="1">
    <citation type="submission" date="2016-10" db="EMBL/GenBank/DDBJ databases">
        <authorList>
            <person name="Varghese N."/>
            <person name="Submissions S."/>
        </authorList>
    </citation>
    <scope>NUCLEOTIDE SEQUENCE [LARGE SCALE GENOMIC DNA]</scope>
    <source>
        <strain evidence="4">NLAE-zl-G277</strain>
    </source>
</reference>
<feature type="compositionally biased region" description="Gly residues" evidence="2">
    <location>
        <begin position="23"/>
        <end position="41"/>
    </location>
</feature>
<proteinExistence type="predicted"/>
<feature type="region of interest" description="Disordered" evidence="2">
    <location>
        <begin position="21"/>
        <end position="56"/>
    </location>
</feature>
<dbReference type="Pfam" id="PF14265">
    <property type="entry name" value="DUF4355"/>
    <property type="match status" value="1"/>
</dbReference>
<sequence length="229" mass="25390">MRKRFYRGARLPFNLQFFAEGGDAAGAEGGNGGGTEPGGDGTTAEGEGEKPKTLDDLLKDGTYQAEFDRRMQKGIETALEKQRSKYEALMSDKLSEAEKLAKMTKEEKAEYQSRKKEKELADREAACTRRELMAEAKNTLAEKKMPVKLAELLVYTDADACKKSMEALEAAWQEAVEAGVQEQLKGGTPMKKAPTTPAVTKEQFAKMGYMERLKLKTETPELYKQLAGK</sequence>